<dbReference type="SUPFAM" id="SSF53474">
    <property type="entry name" value="alpha/beta-Hydrolases"/>
    <property type="match status" value="1"/>
</dbReference>
<feature type="chain" id="PRO_5020831384" description="Serine aminopeptidase S33 family" evidence="1">
    <location>
        <begin position="24"/>
        <end position="685"/>
    </location>
</feature>
<dbReference type="Proteomes" id="UP000295293">
    <property type="component" value="Unassembled WGS sequence"/>
</dbReference>
<evidence type="ECO:0000313" key="2">
    <source>
        <dbReference type="EMBL" id="TDR47684.1"/>
    </source>
</evidence>
<gene>
    <name evidence="2" type="ORF">DFR29_102344</name>
</gene>
<comment type="caution">
    <text evidence="2">The sequence shown here is derived from an EMBL/GenBank/DDBJ whole genome shotgun (WGS) entry which is preliminary data.</text>
</comment>
<organism evidence="2 3">
    <name type="scientific">Tahibacter aquaticus</name>
    <dbReference type="NCBI Taxonomy" id="520092"/>
    <lineage>
        <taxon>Bacteria</taxon>
        <taxon>Pseudomonadati</taxon>
        <taxon>Pseudomonadota</taxon>
        <taxon>Gammaproteobacteria</taxon>
        <taxon>Lysobacterales</taxon>
        <taxon>Rhodanobacteraceae</taxon>
        <taxon>Tahibacter</taxon>
    </lineage>
</organism>
<dbReference type="InterPro" id="IPR029058">
    <property type="entry name" value="AB_hydrolase_fold"/>
</dbReference>
<dbReference type="EMBL" id="SNZH01000002">
    <property type="protein sequence ID" value="TDR47684.1"/>
    <property type="molecule type" value="Genomic_DNA"/>
</dbReference>
<sequence length="685" mass="72778">MKLGMRSIFAGLAALLMALPAMAVRELQGQAPSGAYYSIAVPDGWKAGDGLVMYQHGLNFAADDDPGLGPLRDIALQQGFAIAGSGFTSRGWALLRAVDENKELLQIFRRDVGDPGELIPFGGSMGGLVALKMAEDTSLNPLIKGVLALCPPVAASRAWDSGLDVRLAYDTVCADVNNGRLKTGAEPYPWAYNLNDIPDDLDNLELDPDVRSALLSVTVCTGITLPQSIRTNGMRERLARLQRITGIQDEKFLLTNIAYSTFVLSDVLRAADKMDGRNPFGNIGAMYADADLDSRIRRVTPQPAARVEFNWQSDYRGDIGDIKVLSVHTSGDELVIPQHQYVLRQLTPANQLVSAVVRETAPSHCGFSEREGLVAWEALKRWKDGGAKPTVAQLQQGCLSVSGDGECRFDDTYVPTSFDARVPPRAAPLTVDGRFNGSWFDPSRSGEGIALEVLPGGRAIVYFFTFSPAGTPQRQAWMIGDGKVVPGGIAFDTAYYRPSNADGTPAANATTPWGRFWIGFSDCNNGELRWEGPQGWGRKTVPLSRLTALKGLGCGSSGTVPAQASGSWYDPAHAGSGFHIEQFDGNRALVMYYGAPGSSDFVGWASGVVEGDLAAGTTVSLASVTGPVFGDNYDPAAVVNQPGALSLTLKLGCNSGEATLTKAGGPAVPLALARLTTAANTAPCP</sequence>
<protein>
    <recommendedName>
        <fullName evidence="4">Serine aminopeptidase S33 family</fullName>
    </recommendedName>
</protein>
<dbReference type="AlphaFoldDB" id="A0A4R6Z7I1"/>
<accession>A0A4R6Z7I1</accession>
<dbReference type="Gene3D" id="3.40.50.1820">
    <property type="entry name" value="alpha/beta hydrolase"/>
    <property type="match status" value="1"/>
</dbReference>
<name>A0A4R6Z7I1_9GAMM</name>
<proteinExistence type="predicted"/>
<feature type="signal peptide" evidence="1">
    <location>
        <begin position="1"/>
        <end position="23"/>
    </location>
</feature>
<evidence type="ECO:0008006" key="4">
    <source>
        <dbReference type="Google" id="ProtNLM"/>
    </source>
</evidence>
<keyword evidence="3" id="KW-1185">Reference proteome</keyword>
<evidence type="ECO:0000313" key="3">
    <source>
        <dbReference type="Proteomes" id="UP000295293"/>
    </source>
</evidence>
<reference evidence="2 3" key="1">
    <citation type="submission" date="2019-03" db="EMBL/GenBank/DDBJ databases">
        <title>Genomic Encyclopedia of Type Strains, Phase IV (KMG-IV): sequencing the most valuable type-strain genomes for metagenomic binning, comparative biology and taxonomic classification.</title>
        <authorList>
            <person name="Goeker M."/>
        </authorList>
    </citation>
    <scope>NUCLEOTIDE SEQUENCE [LARGE SCALE GENOMIC DNA]</scope>
    <source>
        <strain evidence="2 3">DSM 21667</strain>
    </source>
</reference>
<evidence type="ECO:0000256" key="1">
    <source>
        <dbReference type="SAM" id="SignalP"/>
    </source>
</evidence>
<keyword evidence="1" id="KW-0732">Signal</keyword>